<dbReference type="InterPro" id="IPR001387">
    <property type="entry name" value="Cro/C1-type_HTH"/>
</dbReference>
<dbReference type="CDD" id="cd00093">
    <property type="entry name" value="HTH_XRE"/>
    <property type="match status" value="1"/>
</dbReference>
<dbReference type="SUPFAM" id="SSF47413">
    <property type="entry name" value="lambda repressor-like DNA-binding domains"/>
    <property type="match status" value="1"/>
</dbReference>
<dbReference type="Gene3D" id="1.10.260.40">
    <property type="entry name" value="lambda repressor-like DNA-binding domains"/>
    <property type="match status" value="1"/>
</dbReference>
<evidence type="ECO:0000259" key="2">
    <source>
        <dbReference type="PROSITE" id="PS50943"/>
    </source>
</evidence>
<protein>
    <submittedName>
        <fullName evidence="3">Cupin domain-containing protein</fullName>
    </submittedName>
</protein>
<dbReference type="CDD" id="cd02209">
    <property type="entry name" value="cupin_XRE_C"/>
    <property type="match status" value="1"/>
</dbReference>
<dbReference type="SMART" id="SM00530">
    <property type="entry name" value="HTH_XRE"/>
    <property type="match status" value="1"/>
</dbReference>
<dbReference type="Pfam" id="PF01381">
    <property type="entry name" value="HTH_3"/>
    <property type="match status" value="1"/>
</dbReference>
<dbReference type="Proteomes" id="UP000709466">
    <property type="component" value="Unassembled WGS sequence"/>
</dbReference>
<dbReference type="EMBL" id="JAATOP010000006">
    <property type="protein sequence ID" value="NIY72818.1"/>
    <property type="molecule type" value="Genomic_DNA"/>
</dbReference>
<dbReference type="PANTHER" id="PTHR46797">
    <property type="entry name" value="HTH-TYPE TRANSCRIPTIONAL REGULATOR"/>
    <property type="match status" value="1"/>
</dbReference>
<dbReference type="SUPFAM" id="SSF51182">
    <property type="entry name" value="RmlC-like cupins"/>
    <property type="match status" value="1"/>
</dbReference>
<organism evidence="3 4">
    <name type="scientific">Marivivens donghaensis</name>
    <dbReference type="NCBI Taxonomy" id="1699413"/>
    <lineage>
        <taxon>Bacteria</taxon>
        <taxon>Pseudomonadati</taxon>
        <taxon>Pseudomonadota</taxon>
        <taxon>Alphaproteobacteria</taxon>
        <taxon>Rhodobacterales</taxon>
        <taxon>Paracoccaceae</taxon>
        <taxon>Marivivens group</taxon>
        <taxon>Marivivens</taxon>
    </lineage>
</organism>
<reference evidence="3 4" key="1">
    <citation type="submission" date="2020-03" db="EMBL/GenBank/DDBJ databases">
        <title>Bacterial isolates of synthetic phycosphere.</title>
        <authorList>
            <person name="Fu H."/>
            <person name="Moran M.A."/>
        </authorList>
    </citation>
    <scope>NUCLEOTIDE SEQUENCE [LARGE SCALE GENOMIC DNA]</scope>
    <source>
        <strain evidence="3 4">HF1</strain>
    </source>
</reference>
<evidence type="ECO:0000313" key="4">
    <source>
        <dbReference type="Proteomes" id="UP000709466"/>
    </source>
</evidence>
<dbReference type="InterPro" id="IPR014710">
    <property type="entry name" value="RmlC-like_jellyroll"/>
</dbReference>
<evidence type="ECO:0000256" key="1">
    <source>
        <dbReference type="ARBA" id="ARBA00023125"/>
    </source>
</evidence>
<proteinExistence type="predicted"/>
<comment type="caution">
    <text evidence="3">The sequence shown here is derived from an EMBL/GenBank/DDBJ whole genome shotgun (WGS) entry which is preliminary data.</text>
</comment>
<name>A0ABX0VXI8_9RHOB</name>
<dbReference type="Pfam" id="PF07883">
    <property type="entry name" value="Cupin_2"/>
    <property type="match status" value="1"/>
</dbReference>
<dbReference type="InterPro" id="IPR010982">
    <property type="entry name" value="Lambda_DNA-bd_dom_sf"/>
</dbReference>
<gene>
    <name evidence="3" type="ORF">HCZ30_10290</name>
</gene>
<dbReference type="InterPro" id="IPR013096">
    <property type="entry name" value="Cupin_2"/>
</dbReference>
<dbReference type="InterPro" id="IPR050807">
    <property type="entry name" value="TransReg_Diox_bact_type"/>
</dbReference>
<keyword evidence="1" id="KW-0238">DNA-binding</keyword>
<keyword evidence="4" id="KW-1185">Reference proteome</keyword>
<evidence type="ECO:0000313" key="3">
    <source>
        <dbReference type="EMBL" id="NIY72818.1"/>
    </source>
</evidence>
<sequence>MSSPTPANPALALGGLLRKRRKQMELTLKVLSDRAGVSAGYLSLIERDMAVPSLGTLAQLADALDVSIDYFVKSTKPADALSRASGREKFSIAGSSITYEALSNDYPGSEISSYIMHVPAKYTSETVSHEGEEIIFILEGTIEQTLDGQTFSMTAGDSLHYSGTVPHSWANPSDNEAKILWSGRLTVLNASGTRKVPPSNRPQIVGAGN</sequence>
<dbReference type="InterPro" id="IPR011051">
    <property type="entry name" value="RmlC_Cupin_sf"/>
</dbReference>
<dbReference type="RefSeq" id="WP_167638204.1">
    <property type="nucleotide sequence ID" value="NZ_JAATOP010000006.1"/>
</dbReference>
<dbReference type="PANTHER" id="PTHR46797:SF25">
    <property type="entry name" value="TRANSCRIPTIONAL REGULATOR"/>
    <property type="match status" value="1"/>
</dbReference>
<feature type="domain" description="HTH cro/C1-type" evidence="2">
    <location>
        <begin position="17"/>
        <end position="71"/>
    </location>
</feature>
<dbReference type="PROSITE" id="PS50943">
    <property type="entry name" value="HTH_CROC1"/>
    <property type="match status" value="1"/>
</dbReference>
<dbReference type="Gene3D" id="2.60.120.10">
    <property type="entry name" value="Jelly Rolls"/>
    <property type="match status" value="1"/>
</dbReference>
<accession>A0ABX0VXI8</accession>